<dbReference type="WBParaSite" id="Pan_g7170.t3">
    <property type="protein sequence ID" value="Pan_g7170.t3"/>
    <property type="gene ID" value="Pan_g7170"/>
</dbReference>
<dbReference type="PANTHER" id="PTHR10598:SF0">
    <property type="entry name" value="SET1_ASH2 HISTONE METHYLTRANSFERASE COMPLEX SUBUNIT ASH2"/>
    <property type="match status" value="1"/>
</dbReference>
<dbReference type="CDD" id="cd12872">
    <property type="entry name" value="SPRY_Ash2"/>
    <property type="match status" value="1"/>
</dbReference>
<dbReference type="InterPro" id="IPR011011">
    <property type="entry name" value="Znf_FYVE_PHD"/>
</dbReference>
<reference evidence="8" key="1">
    <citation type="journal article" date="2013" name="Genetics">
        <title>The draft genome and transcriptome of Panagrellus redivivus are shaped by the harsh demands of a free-living lifestyle.</title>
        <authorList>
            <person name="Srinivasan J."/>
            <person name="Dillman A.R."/>
            <person name="Macchietto M.G."/>
            <person name="Heikkinen L."/>
            <person name="Lakso M."/>
            <person name="Fracchia K.M."/>
            <person name="Antoshechkin I."/>
            <person name="Mortazavi A."/>
            <person name="Wong G."/>
            <person name="Sternberg P.W."/>
        </authorList>
    </citation>
    <scope>NUCLEOTIDE SEQUENCE [LARGE SCALE GENOMIC DNA]</scope>
    <source>
        <strain evidence="8">MT8872</strain>
    </source>
</reference>
<dbReference type="InterPro" id="IPR013320">
    <property type="entry name" value="ConA-like_dom_sf"/>
</dbReference>
<dbReference type="Pfam" id="PF21257">
    <property type="entry name" value="PHD_ash2p_like"/>
    <property type="match status" value="1"/>
</dbReference>
<feature type="domain" description="B30.2/SPRY" evidence="7">
    <location>
        <begin position="325"/>
        <end position="553"/>
    </location>
</feature>
<evidence type="ECO:0000256" key="4">
    <source>
        <dbReference type="ARBA" id="ARBA00022833"/>
    </source>
</evidence>
<reference evidence="9" key="2">
    <citation type="submission" date="2020-10" db="UniProtKB">
        <authorList>
            <consortium name="WormBaseParasite"/>
        </authorList>
    </citation>
    <scope>IDENTIFICATION</scope>
</reference>
<feature type="region of interest" description="Disordered" evidence="6">
    <location>
        <begin position="207"/>
        <end position="260"/>
    </location>
</feature>
<dbReference type="SUPFAM" id="SSF49899">
    <property type="entry name" value="Concanavalin A-like lectins/glucanases"/>
    <property type="match status" value="1"/>
</dbReference>
<dbReference type="InterPro" id="IPR001870">
    <property type="entry name" value="B30.2/SPRY"/>
</dbReference>
<keyword evidence="4" id="KW-0862">Zinc</keyword>
<dbReference type="SUPFAM" id="SSF57903">
    <property type="entry name" value="FYVE/PHD zinc finger"/>
    <property type="match status" value="1"/>
</dbReference>
<dbReference type="Pfam" id="PF00622">
    <property type="entry name" value="SPRY"/>
    <property type="match status" value="2"/>
</dbReference>
<evidence type="ECO:0000313" key="9">
    <source>
        <dbReference type="WBParaSite" id="Pan_g7170.t3"/>
    </source>
</evidence>
<dbReference type="InterPro" id="IPR003877">
    <property type="entry name" value="SPRY_dom"/>
</dbReference>
<comment type="subcellular location">
    <subcellularLocation>
        <location evidence="1">Nucleus</location>
    </subcellularLocation>
</comment>
<dbReference type="PROSITE" id="PS01359">
    <property type="entry name" value="ZF_PHD_1"/>
    <property type="match status" value="1"/>
</dbReference>
<protein>
    <submittedName>
        <fullName evidence="9">B30.2/SPRY domain-containing protein</fullName>
    </submittedName>
</protein>
<dbReference type="GO" id="GO:0008270">
    <property type="term" value="F:zinc ion binding"/>
    <property type="evidence" value="ECO:0007669"/>
    <property type="project" value="UniProtKB-KW"/>
</dbReference>
<name>A0A7E5A0Z8_PANRE</name>
<keyword evidence="3" id="KW-0863">Zinc-finger</keyword>
<keyword evidence="5" id="KW-0539">Nucleus</keyword>
<dbReference type="SMART" id="SM00449">
    <property type="entry name" value="SPRY"/>
    <property type="match status" value="1"/>
</dbReference>
<evidence type="ECO:0000256" key="2">
    <source>
        <dbReference type="ARBA" id="ARBA00022723"/>
    </source>
</evidence>
<sequence length="604" mass="68774">MSRRSDGSERRRRRESPDIPTPTEVCYCLGERDLGALELHCAGCRKWFHQRCLRDLTEFYGLPFMVCYIFKCQDCSPDKKESWSMKQTTSDFSHMCVMALANMTYNHYNEIVQNKKDILSVSAQGPKYFHVEKEIVPFFAENWENLTNNPRRVKNSWHVTLSKTLAKETELFSVNPENESEVGLSELNLLEIGPFHENIKKLLQLGRRPPANQPLPTADSDTNDSDSGPKTRGAAKRRREESSSRTSSMTPTKLSAPSPALSDFKMPVVTIEKPMGLLKKGTLDAGTVVEGMDGTVAFPYNREGMQYFYAEKDVHVPERDKFDNVDPELANQIPAHIYRWQVPNQVVISTNDRAHQLEVSDDRLTVTGKDGYAVARATHFILYGKWYYEVELLDQPEGSHTRIGWCQQLASLQACLGYNQFSYSWRSKKGTRFHNAIGRTYSKEDYRVGDVLGCLIELPERDHFKGNVKGSRLPPTRKDKTLLNYKGRIFFEEKEERKEEVRVVPQPGARITFFKNGVSCGTAFEDINSGAYYPAVSLFHSATAKFNFGPDFKYPAPPGARPICERAEEMAIELALSDMLFLTEKADELQQNVETKLRTLATTN</sequence>
<dbReference type="PROSITE" id="PS50188">
    <property type="entry name" value="B302_SPRY"/>
    <property type="match status" value="1"/>
</dbReference>
<accession>A0A7E5A0Z8</accession>
<evidence type="ECO:0000256" key="1">
    <source>
        <dbReference type="ARBA" id="ARBA00004123"/>
    </source>
</evidence>
<dbReference type="InterPro" id="IPR043136">
    <property type="entry name" value="B30.2/SPRY_sf"/>
</dbReference>
<proteinExistence type="predicted"/>
<dbReference type="Pfam" id="PF21198">
    <property type="entry name" value="ASH2L-like_WH"/>
    <property type="match status" value="1"/>
</dbReference>
<evidence type="ECO:0000256" key="5">
    <source>
        <dbReference type="ARBA" id="ARBA00023242"/>
    </source>
</evidence>
<evidence type="ECO:0000259" key="7">
    <source>
        <dbReference type="PROSITE" id="PS50188"/>
    </source>
</evidence>
<dbReference type="PANTHER" id="PTHR10598">
    <property type="entry name" value="SET1/ASH2 HISTONE METHYLTRANSFERASE COMPLEX SUBUNIT ASH2"/>
    <property type="match status" value="1"/>
</dbReference>
<evidence type="ECO:0000256" key="3">
    <source>
        <dbReference type="ARBA" id="ARBA00022771"/>
    </source>
</evidence>
<dbReference type="GO" id="GO:0048188">
    <property type="term" value="C:Set1C/COMPASS complex"/>
    <property type="evidence" value="ECO:0007669"/>
    <property type="project" value="InterPro"/>
</dbReference>
<organism evidence="8 9">
    <name type="scientific">Panagrellus redivivus</name>
    <name type="common">Microworm</name>
    <dbReference type="NCBI Taxonomy" id="6233"/>
    <lineage>
        <taxon>Eukaryota</taxon>
        <taxon>Metazoa</taxon>
        <taxon>Ecdysozoa</taxon>
        <taxon>Nematoda</taxon>
        <taxon>Chromadorea</taxon>
        <taxon>Rhabditida</taxon>
        <taxon>Tylenchina</taxon>
        <taxon>Panagrolaimomorpha</taxon>
        <taxon>Panagrolaimoidea</taxon>
        <taxon>Panagrolaimidae</taxon>
        <taxon>Panagrellus</taxon>
    </lineage>
</organism>
<dbReference type="Gene3D" id="2.60.120.920">
    <property type="match status" value="1"/>
</dbReference>
<dbReference type="InterPro" id="IPR037353">
    <property type="entry name" value="ASH2"/>
</dbReference>
<evidence type="ECO:0000256" key="6">
    <source>
        <dbReference type="SAM" id="MobiDB-lite"/>
    </source>
</evidence>
<dbReference type="InterPro" id="IPR049455">
    <property type="entry name" value="ASH2-like_PHD"/>
</dbReference>
<keyword evidence="2" id="KW-0479">Metal-binding</keyword>
<dbReference type="GO" id="GO:0000976">
    <property type="term" value="F:transcription cis-regulatory region binding"/>
    <property type="evidence" value="ECO:0007669"/>
    <property type="project" value="TreeGrafter"/>
</dbReference>
<dbReference type="Proteomes" id="UP000492821">
    <property type="component" value="Unassembled WGS sequence"/>
</dbReference>
<evidence type="ECO:0000313" key="8">
    <source>
        <dbReference type="Proteomes" id="UP000492821"/>
    </source>
</evidence>
<dbReference type="AlphaFoldDB" id="A0A7E5A0Z8"/>
<dbReference type="InterPro" id="IPR053835">
    <property type="entry name" value="ASH2L-like_WH"/>
</dbReference>
<dbReference type="InterPro" id="IPR019786">
    <property type="entry name" value="Zinc_finger_PHD-type_CS"/>
</dbReference>
<keyword evidence="8" id="KW-1185">Reference proteome</keyword>
<dbReference type="Gene3D" id="3.90.980.20">
    <property type="match status" value="1"/>
</dbReference>